<proteinExistence type="predicted"/>
<dbReference type="EMBL" id="KL596630">
    <property type="protein sequence ID" value="KER32900.1"/>
    <property type="molecule type" value="Genomic_DNA"/>
</dbReference>
<sequence>MIGANGLVIELDPGKIFETGHKVTRLYTSIQGILEQRIKNLILPPTTTCGEDFDMLITSNVKPWIFADTTRARKQFSTQEDKYQGDLLVNYIPVASKTPYFKQKPVASNEYRQSGWIVDPFYEDSLALVSSIHSVTFSRSTVEEPAIRSSFTKALHSDTYWLPTRKVTVQGTLLCSVYTRLEGVGVGSPRFHVVRKSGHGLFTRKNRDSCLILLKFRFKKYRDLPPTPHLSLDMASPSWVVVAT</sequence>
<dbReference type="KEGG" id="ovi:T265_01180"/>
<dbReference type="RefSeq" id="XP_009163405.1">
    <property type="nucleotide sequence ID" value="XM_009165141.1"/>
</dbReference>
<name>A0A075AAR9_OPIVI</name>
<reference evidence="1 2" key="1">
    <citation type="submission" date="2013-11" db="EMBL/GenBank/DDBJ databases">
        <title>Opisthorchis viverrini - life in the bile duct.</title>
        <authorList>
            <person name="Young N.D."/>
            <person name="Nagarajan N."/>
            <person name="Lin S.J."/>
            <person name="Korhonen P.K."/>
            <person name="Jex A.R."/>
            <person name="Hall R.S."/>
            <person name="Safavi-Hemami H."/>
            <person name="Kaewkong W."/>
            <person name="Bertrand D."/>
            <person name="Gao S."/>
            <person name="Seet Q."/>
            <person name="Wongkham S."/>
            <person name="Teh B.T."/>
            <person name="Wongkham C."/>
            <person name="Intapan P.M."/>
            <person name="Maleewong W."/>
            <person name="Yang X."/>
            <person name="Hu M."/>
            <person name="Wang Z."/>
            <person name="Hofmann A."/>
            <person name="Sternberg P.W."/>
            <person name="Tan P."/>
            <person name="Wang J."/>
            <person name="Gasser R.B."/>
        </authorList>
    </citation>
    <scope>NUCLEOTIDE SEQUENCE [LARGE SCALE GENOMIC DNA]</scope>
</reference>
<keyword evidence="2" id="KW-1185">Reference proteome</keyword>
<dbReference type="CTD" id="20315368"/>
<evidence type="ECO:0000313" key="2">
    <source>
        <dbReference type="Proteomes" id="UP000054324"/>
    </source>
</evidence>
<accession>A0A075AAR9</accession>
<dbReference type="AlphaFoldDB" id="A0A075AAR9"/>
<protein>
    <submittedName>
        <fullName evidence="1">Uncharacterized protein</fullName>
    </submittedName>
</protein>
<dbReference type="GeneID" id="20315368"/>
<gene>
    <name evidence="1" type="ORF">T265_01180</name>
</gene>
<dbReference type="Proteomes" id="UP000054324">
    <property type="component" value="Unassembled WGS sequence"/>
</dbReference>
<organism evidence="1 2">
    <name type="scientific">Opisthorchis viverrini</name>
    <name type="common">Southeast Asian liver fluke</name>
    <dbReference type="NCBI Taxonomy" id="6198"/>
    <lineage>
        <taxon>Eukaryota</taxon>
        <taxon>Metazoa</taxon>
        <taxon>Spiralia</taxon>
        <taxon>Lophotrochozoa</taxon>
        <taxon>Platyhelminthes</taxon>
        <taxon>Trematoda</taxon>
        <taxon>Digenea</taxon>
        <taxon>Opisthorchiida</taxon>
        <taxon>Opisthorchiata</taxon>
        <taxon>Opisthorchiidae</taxon>
        <taxon>Opisthorchis</taxon>
    </lineage>
</organism>
<evidence type="ECO:0000313" key="1">
    <source>
        <dbReference type="EMBL" id="KER32900.1"/>
    </source>
</evidence>